<gene>
    <name evidence="2" type="ORF">FHS74_003024</name>
</gene>
<dbReference type="EMBL" id="JACIIZ010000008">
    <property type="protein sequence ID" value="MBB6252464.1"/>
    <property type="molecule type" value="Genomic_DNA"/>
</dbReference>
<organism evidence="2 3">
    <name type="scientific">Nitrospirillum iridis</name>
    <dbReference type="NCBI Taxonomy" id="765888"/>
    <lineage>
        <taxon>Bacteria</taxon>
        <taxon>Pseudomonadati</taxon>
        <taxon>Pseudomonadota</taxon>
        <taxon>Alphaproteobacteria</taxon>
        <taxon>Rhodospirillales</taxon>
        <taxon>Azospirillaceae</taxon>
        <taxon>Nitrospirillum</taxon>
    </lineage>
</organism>
<dbReference type="InterPro" id="IPR034122">
    <property type="entry name" value="Retropepsin-like_bacterial"/>
</dbReference>
<evidence type="ECO:0000256" key="1">
    <source>
        <dbReference type="SAM" id="MobiDB-lite"/>
    </source>
</evidence>
<keyword evidence="2" id="KW-0645">Protease</keyword>
<dbReference type="Pfam" id="PF13650">
    <property type="entry name" value="Asp_protease_2"/>
    <property type="match status" value="2"/>
</dbReference>
<dbReference type="Gene3D" id="2.40.70.10">
    <property type="entry name" value="Acid Proteases"/>
    <property type="match status" value="2"/>
</dbReference>
<evidence type="ECO:0000313" key="3">
    <source>
        <dbReference type="Proteomes" id="UP000539175"/>
    </source>
</evidence>
<keyword evidence="2" id="KW-0378">Hydrolase</keyword>
<evidence type="ECO:0000313" key="2">
    <source>
        <dbReference type="EMBL" id="MBB6252464.1"/>
    </source>
</evidence>
<accession>A0A7X0EFG1</accession>
<feature type="compositionally biased region" description="Polar residues" evidence="1">
    <location>
        <begin position="350"/>
        <end position="359"/>
    </location>
</feature>
<reference evidence="2 3" key="1">
    <citation type="submission" date="2020-08" db="EMBL/GenBank/DDBJ databases">
        <title>Genomic Encyclopedia of Type Strains, Phase IV (KMG-IV): sequencing the most valuable type-strain genomes for metagenomic binning, comparative biology and taxonomic classification.</title>
        <authorList>
            <person name="Goeker M."/>
        </authorList>
    </citation>
    <scope>NUCLEOTIDE SEQUENCE [LARGE SCALE GENOMIC DNA]</scope>
    <source>
        <strain evidence="2 3">DSM 22198</strain>
    </source>
</reference>
<name>A0A7X0EFG1_9PROT</name>
<protein>
    <submittedName>
        <fullName evidence="2">Putative aspartyl protease</fullName>
    </submittedName>
</protein>
<dbReference type="RefSeq" id="WP_184801922.1">
    <property type="nucleotide sequence ID" value="NZ_JACIIZ010000008.1"/>
</dbReference>
<dbReference type="AlphaFoldDB" id="A0A7X0EFG1"/>
<dbReference type="InterPro" id="IPR021109">
    <property type="entry name" value="Peptidase_aspartic_dom_sf"/>
</dbReference>
<comment type="caution">
    <text evidence="2">The sequence shown here is derived from an EMBL/GenBank/DDBJ whole genome shotgun (WGS) entry which is preliminary data.</text>
</comment>
<proteinExistence type="predicted"/>
<dbReference type="GO" id="GO:0006508">
    <property type="term" value="P:proteolysis"/>
    <property type="evidence" value="ECO:0007669"/>
    <property type="project" value="UniProtKB-KW"/>
</dbReference>
<keyword evidence="3" id="KW-1185">Reference proteome</keyword>
<sequence>MGFWVGRLAIALGLVVPMLLATPGGAETKCQFAKVANLPIKMEGNQPLVEGSVNGHPVQFLIDTGSFATLLFSDAAEKLGLHLTAIQGATVFGVGGESQVMMTSLDTLTLDQASVHNLRLMVTGTHKSKKDDPVKIAGVIGEDILRRFDVEMDFAHEQIFLYEARDCDDVDLLPWTGAYTVVDFPPVSTTHTHISPQILINGETVRGDLDSGAYYSTLTKEKAASLGITPESPGVTSGGSAWGIGARQEAVWVGKFDSFTIGDETIRHPKLRFGDIFKHATVTWTGSRLPSQVLETQMLLGADFLRAHHVLIAHSQNKLYLSYIGGPVFQTAPPPQAPTGADTKDGVATAPQSDQPPGR</sequence>
<feature type="region of interest" description="Disordered" evidence="1">
    <location>
        <begin position="332"/>
        <end position="359"/>
    </location>
</feature>
<dbReference type="Proteomes" id="UP000539175">
    <property type="component" value="Unassembled WGS sequence"/>
</dbReference>
<dbReference type="GO" id="GO:0008233">
    <property type="term" value="F:peptidase activity"/>
    <property type="evidence" value="ECO:0007669"/>
    <property type="project" value="UniProtKB-KW"/>
</dbReference>
<dbReference type="CDD" id="cd05483">
    <property type="entry name" value="retropepsin_like_bacteria"/>
    <property type="match status" value="1"/>
</dbReference>
<dbReference type="SUPFAM" id="SSF50630">
    <property type="entry name" value="Acid proteases"/>
    <property type="match status" value="2"/>
</dbReference>